<evidence type="ECO:0000313" key="1">
    <source>
        <dbReference type="EMBL" id="CAD8189014.1"/>
    </source>
</evidence>
<keyword evidence="2" id="KW-1185">Reference proteome</keyword>
<dbReference type="AlphaFoldDB" id="A0A8S1WFI3"/>
<organism evidence="1 2">
    <name type="scientific">Paramecium pentaurelia</name>
    <dbReference type="NCBI Taxonomy" id="43138"/>
    <lineage>
        <taxon>Eukaryota</taxon>
        <taxon>Sar</taxon>
        <taxon>Alveolata</taxon>
        <taxon>Ciliophora</taxon>
        <taxon>Intramacronucleata</taxon>
        <taxon>Oligohymenophorea</taxon>
        <taxon>Peniculida</taxon>
        <taxon>Parameciidae</taxon>
        <taxon>Paramecium</taxon>
    </lineage>
</organism>
<dbReference type="EMBL" id="CAJJDO010000092">
    <property type="protein sequence ID" value="CAD8189014.1"/>
    <property type="molecule type" value="Genomic_DNA"/>
</dbReference>
<name>A0A8S1WFI3_9CILI</name>
<evidence type="ECO:0000313" key="2">
    <source>
        <dbReference type="Proteomes" id="UP000689195"/>
    </source>
</evidence>
<proteinExistence type="predicted"/>
<protein>
    <submittedName>
        <fullName evidence="1">Uncharacterized protein</fullName>
    </submittedName>
</protein>
<reference evidence="1" key="1">
    <citation type="submission" date="2021-01" db="EMBL/GenBank/DDBJ databases">
        <authorList>
            <consortium name="Genoscope - CEA"/>
            <person name="William W."/>
        </authorList>
    </citation>
    <scope>NUCLEOTIDE SEQUENCE</scope>
</reference>
<accession>A0A8S1WFI3</accession>
<sequence length="109" mass="13062">MESKLKSLWGEVQKRGEGRENHNCLIGKSIYYSIDKVQQQILRNTQPNQRIRLKIQMKRAEIVQEHFQAIILFFQFSYKQRCQNYSKIIILSENECLIIQKDGNLYQKL</sequence>
<gene>
    <name evidence="1" type="ORF">PPENT_87.1.T0920217</name>
</gene>
<comment type="caution">
    <text evidence="1">The sequence shown here is derived from an EMBL/GenBank/DDBJ whole genome shotgun (WGS) entry which is preliminary data.</text>
</comment>
<dbReference type="Proteomes" id="UP000689195">
    <property type="component" value="Unassembled WGS sequence"/>
</dbReference>